<dbReference type="PANTHER" id="PTHR45935">
    <property type="entry name" value="PROTEIN ZBED8-RELATED"/>
    <property type="match status" value="1"/>
</dbReference>
<evidence type="ECO:0000256" key="2">
    <source>
        <dbReference type="PROSITE-ProRule" id="PRU00187"/>
    </source>
</evidence>
<comment type="caution">
    <text evidence="5">The sequence shown here is derived from an EMBL/GenBank/DDBJ whole genome shotgun (WGS) entry which is preliminary data.</text>
</comment>
<dbReference type="AlphaFoldDB" id="A0A8J6A687"/>
<dbReference type="Gene3D" id="1.10.4020.10">
    <property type="entry name" value="DNA breaking-rejoining enzymes"/>
    <property type="match status" value="2"/>
</dbReference>
<feature type="compositionally biased region" description="Polar residues" evidence="3">
    <location>
        <begin position="436"/>
        <end position="446"/>
    </location>
</feature>
<dbReference type="PANTHER" id="PTHR45935:SF29">
    <property type="entry name" value="SCAN BOX DOMAIN-CONTAINING PROTEIN"/>
    <property type="match status" value="1"/>
</dbReference>
<dbReference type="CDD" id="cd07936">
    <property type="entry name" value="SCAN"/>
    <property type="match status" value="1"/>
</dbReference>
<protein>
    <submittedName>
        <fullName evidence="5">Zinc finger protein 165</fullName>
    </submittedName>
</protein>
<dbReference type="PROSITE" id="PS50804">
    <property type="entry name" value="SCAN_BOX"/>
    <property type="match status" value="2"/>
</dbReference>
<accession>A0A8J6A687</accession>
<evidence type="ECO:0000256" key="1">
    <source>
        <dbReference type="ARBA" id="ARBA00023242"/>
    </source>
</evidence>
<dbReference type="InterPro" id="IPR038269">
    <property type="entry name" value="SCAN_sf"/>
</dbReference>
<comment type="subcellular location">
    <subcellularLocation>
        <location evidence="2">Nucleus</location>
    </subcellularLocation>
</comment>
<dbReference type="SUPFAM" id="SSF47353">
    <property type="entry name" value="Retrovirus capsid dimerization domain-like"/>
    <property type="match status" value="2"/>
</dbReference>
<evidence type="ECO:0000313" key="5">
    <source>
        <dbReference type="EMBL" id="KAG8505924.1"/>
    </source>
</evidence>
<evidence type="ECO:0000313" key="6">
    <source>
        <dbReference type="Proteomes" id="UP000700334"/>
    </source>
</evidence>
<dbReference type="InterPro" id="IPR003309">
    <property type="entry name" value="SCAN_dom"/>
</dbReference>
<dbReference type="InterPro" id="IPR050916">
    <property type="entry name" value="SCAN-C2H2_zinc_finger"/>
</dbReference>
<dbReference type="FunFam" id="1.10.4020.10:FF:000001">
    <property type="entry name" value="zinc finger protein 263 isoform X1"/>
    <property type="match status" value="1"/>
</dbReference>
<keyword evidence="1 2" id="KW-0539">Nucleus</keyword>
<sequence length="536" mass="60480">MTTESKKAAVQNFQEDEGLLIVKIEEEDFVWRQDICIQRSDPFRQELCRQLFRQFCYQDSSGPHEALSRLRELCHQWLRPETHTKEQILELLVLEQFLTILPGNLQTWVREHYPESGEEAVTILEDLQRGTEEAVQQVPIHGRGQEIFRKKVAPPGPVLSDQFQPMDTKTLHGPSEPQLLLECDNESENSGSISKLDINEKMESQRIISGRIMSEGSTEPQDICKSTGRIKNQWEKGPRVSWRPSSSQDGGFSKILTHKNTLTYEISHDGCERSLNLNSNELIHQKSYKHSAYDQVYIRSIGRCAKVSISITSAGIFWSLPSAREVCEKLNLQENGDRAHTYLSTAQAGRVPRNSLTLAAGRVLGREIQEAHRSVASAQVTRSQLVVQPFTVVSLGVSFGPEMAAKFLAQAPEEPNWFLEVNNEEGPDGGQGSGLRGSSPNNQHSTSTYCQQLCHKETAGPQEASILLWVFCGEWSRPEIYTKEQMVELLVLEQFLTILPEQLQTGPQEHHPEGTERAVAIVKDLEREMDEPGLQT</sequence>
<dbReference type="SMART" id="SM00431">
    <property type="entry name" value="SCAN"/>
    <property type="match status" value="2"/>
</dbReference>
<proteinExistence type="predicted"/>
<feature type="domain" description="SCAN box" evidence="4">
    <location>
        <begin position="451"/>
        <end position="529"/>
    </location>
</feature>
<feature type="domain" description="SCAN box" evidence="4">
    <location>
        <begin position="49"/>
        <end position="129"/>
    </location>
</feature>
<name>A0A8J6A687_GALPY</name>
<dbReference type="EMBL" id="JAGFMF010012210">
    <property type="protein sequence ID" value="KAG8505924.1"/>
    <property type="molecule type" value="Genomic_DNA"/>
</dbReference>
<dbReference type="Pfam" id="PF02023">
    <property type="entry name" value="SCAN"/>
    <property type="match status" value="2"/>
</dbReference>
<dbReference type="GO" id="GO:0005634">
    <property type="term" value="C:nucleus"/>
    <property type="evidence" value="ECO:0007669"/>
    <property type="project" value="UniProtKB-SubCell"/>
</dbReference>
<organism evidence="5 6">
    <name type="scientific">Galemys pyrenaicus</name>
    <name type="common">Iberian desman</name>
    <name type="synonym">Pyrenean desman</name>
    <dbReference type="NCBI Taxonomy" id="202257"/>
    <lineage>
        <taxon>Eukaryota</taxon>
        <taxon>Metazoa</taxon>
        <taxon>Chordata</taxon>
        <taxon>Craniata</taxon>
        <taxon>Vertebrata</taxon>
        <taxon>Euteleostomi</taxon>
        <taxon>Mammalia</taxon>
        <taxon>Eutheria</taxon>
        <taxon>Laurasiatheria</taxon>
        <taxon>Eulipotyphla</taxon>
        <taxon>Talpidae</taxon>
        <taxon>Galemys</taxon>
    </lineage>
</organism>
<gene>
    <name evidence="5" type="ORF">J0S82_001336</name>
</gene>
<reference evidence="5" key="1">
    <citation type="journal article" date="2021" name="Evol. Appl.">
        <title>The genome of the Pyrenean desman and the effects of bottlenecks and inbreeding on the genomic landscape of an endangered species.</title>
        <authorList>
            <person name="Escoda L."/>
            <person name="Castresana J."/>
        </authorList>
    </citation>
    <scope>NUCLEOTIDE SEQUENCE</scope>
    <source>
        <strain evidence="5">IBE-C5619</strain>
    </source>
</reference>
<feature type="region of interest" description="Disordered" evidence="3">
    <location>
        <begin position="420"/>
        <end position="446"/>
    </location>
</feature>
<dbReference type="Proteomes" id="UP000700334">
    <property type="component" value="Unassembled WGS sequence"/>
</dbReference>
<evidence type="ECO:0000256" key="3">
    <source>
        <dbReference type="SAM" id="MobiDB-lite"/>
    </source>
</evidence>
<dbReference type="OrthoDB" id="6365676at2759"/>
<evidence type="ECO:0000259" key="4">
    <source>
        <dbReference type="PROSITE" id="PS50804"/>
    </source>
</evidence>
<keyword evidence="6" id="KW-1185">Reference proteome</keyword>